<dbReference type="InterPro" id="IPR028098">
    <property type="entry name" value="Glyco_trans_4-like_N"/>
</dbReference>
<proteinExistence type="predicted"/>
<dbReference type="SUPFAM" id="SSF53756">
    <property type="entry name" value="UDP-Glycosyltransferase/glycogen phosphorylase"/>
    <property type="match status" value="1"/>
</dbReference>
<dbReference type="GO" id="GO:0016757">
    <property type="term" value="F:glycosyltransferase activity"/>
    <property type="evidence" value="ECO:0007669"/>
    <property type="project" value="InterPro"/>
</dbReference>
<dbReference type="AlphaFoldDB" id="A0A7H1E0M8"/>
<accession>A0A7H1E0M8</accession>
<feature type="domain" description="Glycosyl transferase family 1" evidence="1">
    <location>
        <begin position="166"/>
        <end position="343"/>
    </location>
</feature>
<dbReference type="EMBL" id="CP060203">
    <property type="protein sequence ID" value="QNS42786.1"/>
    <property type="molecule type" value="Genomic_DNA"/>
</dbReference>
<evidence type="ECO:0000313" key="3">
    <source>
        <dbReference type="EMBL" id="QNS42786.1"/>
    </source>
</evidence>
<dbReference type="InterPro" id="IPR001296">
    <property type="entry name" value="Glyco_trans_1"/>
</dbReference>
<protein>
    <submittedName>
        <fullName evidence="3">Glycosyltransferase family 4 protein</fullName>
    </submittedName>
</protein>
<dbReference type="PANTHER" id="PTHR12526">
    <property type="entry name" value="GLYCOSYLTRANSFERASE"/>
    <property type="match status" value="1"/>
</dbReference>
<name>A0A7H1E0M8_9FLAO</name>
<reference evidence="3 4" key="1">
    <citation type="submission" date="2020-07" db="EMBL/GenBank/DDBJ databases">
        <title>Complete genome and description of Chryseobacterium manosquense strain Marseille-Q2069 sp. nov.</title>
        <authorList>
            <person name="Boxberger M."/>
        </authorList>
    </citation>
    <scope>NUCLEOTIDE SEQUENCE [LARGE SCALE GENOMIC DNA]</scope>
    <source>
        <strain evidence="3 4">Marseille-Q2069</strain>
    </source>
</reference>
<keyword evidence="3" id="KW-0808">Transferase</keyword>
<dbReference type="CDD" id="cd03808">
    <property type="entry name" value="GT4_CapM-like"/>
    <property type="match status" value="1"/>
</dbReference>
<dbReference type="KEGG" id="cmaq:H0S70_13420"/>
<feature type="domain" description="Glycosyltransferase subfamily 4-like N-terminal" evidence="2">
    <location>
        <begin position="5"/>
        <end position="146"/>
    </location>
</feature>
<evidence type="ECO:0000259" key="1">
    <source>
        <dbReference type="Pfam" id="PF00534"/>
    </source>
</evidence>
<dbReference type="Pfam" id="PF00534">
    <property type="entry name" value="Glycos_transf_1"/>
    <property type="match status" value="1"/>
</dbReference>
<gene>
    <name evidence="3" type="ORF">H0S70_13420</name>
</gene>
<dbReference type="Gene3D" id="3.40.50.2000">
    <property type="entry name" value="Glycogen Phosphorylase B"/>
    <property type="match status" value="2"/>
</dbReference>
<evidence type="ECO:0000259" key="2">
    <source>
        <dbReference type="Pfam" id="PF13579"/>
    </source>
</evidence>
<organism evidence="3 4">
    <name type="scientific">Chryseobacterium manosquense</name>
    <dbReference type="NCBI Taxonomy" id="2754694"/>
    <lineage>
        <taxon>Bacteria</taxon>
        <taxon>Pseudomonadati</taxon>
        <taxon>Bacteroidota</taxon>
        <taxon>Flavobacteriia</taxon>
        <taxon>Flavobacteriales</taxon>
        <taxon>Weeksellaceae</taxon>
        <taxon>Chryseobacterium group</taxon>
        <taxon>Chryseobacterium</taxon>
    </lineage>
</organism>
<sequence length="368" mass="40997">MNQHFEVTAIAADAEELNRVALKYGVKHHHVEMTRAITPLQDLQAVYQLYRYLRKVKPEMVHSHTPKAGLVGMMAAYFAGVPVRMHTVAGLPLLEAGGFKRKILNFVEKLTYAFATNVYPNSYGLKDIILQERFCAPRKLKVLANGSSNGINTEIFSPATVDIAQREELRKELGIAPGDFVFLFVGRLVGDKGINELVRAFKNLMDEANADSEFHVAKESLKLLLVGPLEQELDPLDAETLVAIEGHSQIISVGFQQEVRPYFAISDALVFPSYREGFPNVVLQAGAMELPSIVSDINGCNEIIAPLKNGMIVPVKDAAALQSAMKELICNPPLYAAMKQSARPHIEKHYRQEVVWDALLKEYRRVTE</sequence>
<keyword evidence="4" id="KW-1185">Reference proteome</keyword>
<dbReference type="Pfam" id="PF13579">
    <property type="entry name" value="Glyco_trans_4_4"/>
    <property type="match status" value="1"/>
</dbReference>
<dbReference type="Proteomes" id="UP000516438">
    <property type="component" value="Chromosome"/>
</dbReference>
<evidence type="ECO:0000313" key="4">
    <source>
        <dbReference type="Proteomes" id="UP000516438"/>
    </source>
</evidence>